<accession>A0A9D2SFK2</accession>
<evidence type="ECO:0000256" key="11">
    <source>
        <dbReference type="PIRSR" id="PIRSR603373-1"/>
    </source>
</evidence>
<evidence type="ECO:0000256" key="8">
    <source>
        <dbReference type="ARBA" id="ARBA00023134"/>
    </source>
</evidence>
<feature type="transmembrane region" description="Helical" evidence="13">
    <location>
        <begin position="294"/>
        <end position="314"/>
    </location>
</feature>
<evidence type="ECO:0000256" key="13">
    <source>
        <dbReference type="RuleBase" id="RU362098"/>
    </source>
</evidence>
<reference evidence="15" key="1">
    <citation type="journal article" date="2021" name="PeerJ">
        <title>Extensive microbial diversity within the chicken gut microbiome revealed by metagenomics and culture.</title>
        <authorList>
            <person name="Gilroy R."/>
            <person name="Ravi A."/>
            <person name="Getino M."/>
            <person name="Pursley I."/>
            <person name="Horton D.L."/>
            <person name="Alikhan N.F."/>
            <person name="Baker D."/>
            <person name="Gharbi K."/>
            <person name="Hall N."/>
            <person name="Watson M."/>
            <person name="Adriaenssens E.M."/>
            <person name="Foster-Nyarko E."/>
            <person name="Jarju S."/>
            <person name="Secka A."/>
            <person name="Antonio M."/>
            <person name="Oren A."/>
            <person name="Chaudhuri R.R."/>
            <person name="La Ragione R."/>
            <person name="Hildebrand F."/>
            <person name="Pallen M.J."/>
        </authorList>
    </citation>
    <scope>NUCLEOTIDE SEQUENCE</scope>
    <source>
        <strain evidence="15">CHK185-1770</strain>
    </source>
</reference>
<comment type="caution">
    <text evidence="13">Lacks conserved residue(s) required for the propagation of feature annotation.</text>
</comment>
<evidence type="ECO:0000256" key="10">
    <source>
        <dbReference type="NCBIfam" id="TIGR00437"/>
    </source>
</evidence>
<keyword evidence="7 13" id="KW-1133">Transmembrane helix</keyword>
<evidence type="ECO:0000256" key="2">
    <source>
        <dbReference type="ARBA" id="ARBA00004651"/>
    </source>
</evidence>
<comment type="caution">
    <text evidence="15">The sequence shown here is derived from an EMBL/GenBank/DDBJ whole genome shotgun (WGS) entry which is preliminary data.</text>
</comment>
<proteinExistence type="inferred from homology"/>
<feature type="transmembrane region" description="Helical" evidence="13">
    <location>
        <begin position="623"/>
        <end position="650"/>
    </location>
</feature>
<keyword evidence="12" id="KW-0479">Metal-binding</keyword>
<sequence>MDAAASPSWEEGPRILALAGNPNVGKSTVFNALTGLRQHTGNWAGKTVASAQGICRWKGQTLRLVDLPGCYSLLPRSPEEEAARDFLLSGRADAVLVICDATCLERSLGLVLQVLEITPRIVVCVNLLDEAKARNIQVDTQALSQLLGVPVVGTAARRGKGIPQLLQTAVAAMEASPSTFSPSVPYPSPVEGALDRLAPLVDRKKREGLPTRWTCLRLLEGETPPPAAYLLEDPSVAAVLQDLWSRHTSEEYGDAIAAGLAEKAADLARRTVCGMGRGYSPRDRALDQIFTGKWTAFPVMGLLLLLLLWLTMVGANVPSQLLSQGFAHLGTGLRALLEFWNAPAWLTGVLVDGAYTTLSWVVAVMLPPMAIFFPLFTLLEDLGYLPRIAFNLDRCLQACGACGKQALTTCMGLGCNAAGVTGCRIIDSPRERNIALLTNSFIPCNGRLPLLVTLISLFFAGGGASFLGALLLAGLLLLALGMSLAASKLLAQTLLRGEPSSFTLELPPYRTPQVGQILVRSLLDRTLFVLGRAAAVAAPAGVGIWCLANLSPGGESLLSQGAGFLDPFARLLGMDGVILLSFLLALPANELVLPLLLMGYLSQGTLTEVSNLSLLHNVLVENGWTWVTALCVLFFSLFHWPCSTTCLTVWKETKSLRWTATAFLLPTLCGMALCALTAFVTRWIPL</sequence>
<dbReference type="PROSITE" id="PS51711">
    <property type="entry name" value="G_FEOB"/>
    <property type="match status" value="1"/>
</dbReference>
<dbReference type="GO" id="GO:0005886">
    <property type="term" value="C:plasma membrane"/>
    <property type="evidence" value="ECO:0007669"/>
    <property type="project" value="UniProtKB-SubCell"/>
</dbReference>
<feature type="binding site" evidence="12">
    <location>
        <position position="34"/>
    </location>
    <ligand>
        <name>Mg(2+)</name>
        <dbReference type="ChEBI" id="CHEBI:18420"/>
        <label>2</label>
    </ligand>
</feature>
<keyword evidence="6 11" id="KW-0547">Nucleotide-binding</keyword>
<reference evidence="15" key="2">
    <citation type="submission" date="2021-04" db="EMBL/GenBank/DDBJ databases">
        <authorList>
            <person name="Gilroy R."/>
        </authorList>
    </citation>
    <scope>NUCLEOTIDE SEQUENCE</scope>
    <source>
        <strain evidence="15">CHK185-1770</strain>
    </source>
</reference>
<dbReference type="AlphaFoldDB" id="A0A9D2SFK2"/>
<protein>
    <recommendedName>
        <fullName evidence="10 13">Ferrous iron transport protein B</fullName>
    </recommendedName>
</protein>
<keyword evidence="5 13" id="KW-0812">Transmembrane</keyword>
<evidence type="ECO:0000256" key="7">
    <source>
        <dbReference type="ARBA" id="ARBA00022989"/>
    </source>
</evidence>
<feature type="transmembrane region" description="Helical" evidence="13">
    <location>
        <begin position="662"/>
        <end position="684"/>
    </location>
</feature>
<feature type="transmembrane region" description="Helical" evidence="13">
    <location>
        <begin position="466"/>
        <end position="486"/>
    </location>
</feature>
<keyword evidence="12" id="KW-0460">Magnesium</keyword>
<evidence type="ECO:0000256" key="9">
    <source>
        <dbReference type="ARBA" id="ARBA00023136"/>
    </source>
</evidence>
<feature type="transmembrane region" description="Helical" evidence="13">
    <location>
        <begin position="358"/>
        <end position="379"/>
    </location>
</feature>
<feature type="transmembrane region" description="Helical" evidence="13">
    <location>
        <begin position="577"/>
        <end position="603"/>
    </location>
</feature>
<evidence type="ECO:0000256" key="5">
    <source>
        <dbReference type="ARBA" id="ARBA00022692"/>
    </source>
</evidence>
<evidence type="ECO:0000256" key="12">
    <source>
        <dbReference type="PIRSR" id="PIRSR603373-2"/>
    </source>
</evidence>
<feature type="binding site" evidence="11">
    <location>
        <begin position="20"/>
        <end position="27"/>
    </location>
    <ligand>
        <name>GTP</name>
        <dbReference type="ChEBI" id="CHEBI:37565"/>
        <label>1</label>
    </ligand>
</feature>
<dbReference type="Pfam" id="PF07670">
    <property type="entry name" value="Gate"/>
    <property type="match status" value="2"/>
</dbReference>
<evidence type="ECO:0000313" key="16">
    <source>
        <dbReference type="Proteomes" id="UP000826793"/>
    </source>
</evidence>
<organism evidence="15 16">
    <name type="scientific">Candidatus Acutalibacter pullicola</name>
    <dbReference type="NCBI Taxonomy" id="2838417"/>
    <lineage>
        <taxon>Bacteria</taxon>
        <taxon>Bacillati</taxon>
        <taxon>Bacillota</taxon>
        <taxon>Clostridia</taxon>
        <taxon>Eubacteriales</taxon>
        <taxon>Acutalibacteraceae</taxon>
        <taxon>Acutalibacter</taxon>
    </lineage>
</organism>
<evidence type="ECO:0000256" key="4">
    <source>
        <dbReference type="ARBA" id="ARBA00022475"/>
    </source>
</evidence>
<dbReference type="Pfam" id="PF07664">
    <property type="entry name" value="FeoB_C"/>
    <property type="match status" value="1"/>
</dbReference>
<dbReference type="InterPro" id="IPR003373">
    <property type="entry name" value="Fe2_transport_prot-B"/>
</dbReference>
<evidence type="ECO:0000256" key="6">
    <source>
        <dbReference type="ARBA" id="ARBA00022741"/>
    </source>
</evidence>
<feature type="binding site" evidence="12">
    <location>
        <position position="35"/>
    </location>
    <ligand>
        <name>Mg(2+)</name>
        <dbReference type="ChEBI" id="CHEBI:18420"/>
        <label>2</label>
    </ligand>
</feature>
<dbReference type="InterPro" id="IPR011640">
    <property type="entry name" value="Fe2_transport_prot_B_C"/>
</dbReference>
<dbReference type="CDD" id="cd01879">
    <property type="entry name" value="FeoB"/>
    <property type="match status" value="1"/>
</dbReference>
<dbReference type="PANTHER" id="PTHR43185">
    <property type="entry name" value="FERROUS IRON TRANSPORT PROTEIN B"/>
    <property type="match status" value="1"/>
</dbReference>
<dbReference type="InterPro" id="IPR030389">
    <property type="entry name" value="G_FEOB_dom"/>
</dbReference>
<dbReference type="InterPro" id="IPR027417">
    <property type="entry name" value="P-loop_NTPase"/>
</dbReference>
<dbReference type="SUPFAM" id="SSF52540">
    <property type="entry name" value="P-loop containing nucleoside triphosphate hydrolases"/>
    <property type="match status" value="1"/>
</dbReference>
<dbReference type="PANTHER" id="PTHR43185:SF2">
    <property type="entry name" value="FERROUS IRON TRANSPORT PROTEIN B"/>
    <property type="match status" value="1"/>
</dbReference>
<keyword evidence="4" id="KW-1003">Cell membrane</keyword>
<gene>
    <name evidence="15" type="primary">feoB</name>
    <name evidence="15" type="ORF">H9710_04920</name>
</gene>
<feature type="binding site" evidence="12">
    <location>
        <position position="32"/>
    </location>
    <ligand>
        <name>Mg(2+)</name>
        <dbReference type="ChEBI" id="CHEBI:18420"/>
        <label>2</label>
    </ligand>
</feature>
<feature type="binding site" evidence="12">
    <location>
        <position position="31"/>
    </location>
    <ligand>
        <name>Mg(2+)</name>
        <dbReference type="ChEBI" id="CHEBI:18420"/>
        <label>2</label>
    </ligand>
</feature>
<dbReference type="GO" id="GO:0015093">
    <property type="term" value="F:ferrous iron transmembrane transporter activity"/>
    <property type="evidence" value="ECO:0007669"/>
    <property type="project" value="UniProtKB-UniRule"/>
</dbReference>
<dbReference type="Proteomes" id="UP000826793">
    <property type="component" value="Unassembled WGS sequence"/>
</dbReference>
<dbReference type="InterPro" id="IPR011642">
    <property type="entry name" value="Gate_dom"/>
</dbReference>
<keyword evidence="13" id="KW-0410">Iron transport</keyword>
<keyword evidence="13" id="KW-0406">Ion transport</keyword>
<dbReference type="GO" id="GO:0005525">
    <property type="term" value="F:GTP binding"/>
    <property type="evidence" value="ECO:0007669"/>
    <property type="project" value="UniProtKB-KW"/>
</dbReference>
<comment type="subcellular location">
    <subcellularLocation>
        <location evidence="2 13">Cell membrane</location>
        <topology evidence="2 13">Multi-pass membrane protein</topology>
    </subcellularLocation>
</comment>
<feature type="binding site" evidence="11">
    <location>
        <begin position="126"/>
        <end position="129"/>
    </location>
    <ligand>
        <name>GTP</name>
        <dbReference type="ChEBI" id="CHEBI:37565"/>
        <label>1</label>
    </ligand>
</feature>
<feature type="domain" description="FeoB-type G" evidence="14">
    <location>
        <begin position="13"/>
        <end position="175"/>
    </location>
</feature>
<keyword evidence="8 11" id="KW-0342">GTP-binding</keyword>
<dbReference type="EMBL" id="DWXG01000038">
    <property type="protein sequence ID" value="HJB97906.1"/>
    <property type="molecule type" value="Genomic_DNA"/>
</dbReference>
<evidence type="ECO:0000259" key="14">
    <source>
        <dbReference type="PROSITE" id="PS51711"/>
    </source>
</evidence>
<evidence type="ECO:0000256" key="1">
    <source>
        <dbReference type="ARBA" id="ARBA00003926"/>
    </source>
</evidence>
<name>A0A9D2SFK2_9FIRM</name>
<keyword evidence="9 13" id="KW-0472">Membrane</keyword>
<comment type="function">
    <text evidence="1 13">Probable transporter of a GTP-driven Fe(2+) uptake system.</text>
</comment>
<dbReference type="InterPro" id="IPR050860">
    <property type="entry name" value="FeoB_GTPase"/>
</dbReference>
<evidence type="ECO:0000313" key="15">
    <source>
        <dbReference type="EMBL" id="HJB97906.1"/>
    </source>
</evidence>
<keyword evidence="3 13" id="KW-0813">Transport</keyword>
<dbReference type="GO" id="GO:0046872">
    <property type="term" value="F:metal ion binding"/>
    <property type="evidence" value="ECO:0007669"/>
    <property type="project" value="UniProtKB-KW"/>
</dbReference>
<feature type="binding site" evidence="11">
    <location>
        <begin position="66"/>
        <end position="69"/>
    </location>
    <ligand>
        <name>GTP</name>
        <dbReference type="ChEBI" id="CHEBI:37565"/>
        <label>1</label>
    </ligand>
</feature>
<evidence type="ECO:0000256" key="3">
    <source>
        <dbReference type="ARBA" id="ARBA00022448"/>
    </source>
</evidence>
<dbReference type="Gene3D" id="3.40.50.300">
    <property type="entry name" value="P-loop containing nucleotide triphosphate hydrolases"/>
    <property type="match status" value="1"/>
</dbReference>
<keyword evidence="13" id="KW-0408">Iron</keyword>
<comment type="similarity">
    <text evidence="13">Belongs to the TRAFAC class TrmE-Era-EngA-EngB-Septin-like GTPase superfamily. FeoB GTPase (TC 9.A.8) family.</text>
</comment>
<dbReference type="NCBIfam" id="TIGR00437">
    <property type="entry name" value="feoB"/>
    <property type="match status" value="1"/>
</dbReference>
<dbReference type="Pfam" id="PF02421">
    <property type="entry name" value="FeoB_N"/>
    <property type="match status" value="1"/>
</dbReference>